<keyword evidence="8" id="KW-1185">Reference proteome</keyword>
<keyword evidence="5" id="KW-0206">Cytoskeleton</keyword>
<dbReference type="PANTHER" id="PTHR31078:SF1">
    <property type="entry name" value="CILIA- AND FLAGELLA-ASSOCIATED PROTEIN 300"/>
    <property type="match status" value="1"/>
</dbReference>
<organism evidence="7 8">
    <name type="scientific">Aureococcus anophagefferens</name>
    <name type="common">Harmful bloom alga</name>
    <dbReference type="NCBI Taxonomy" id="44056"/>
    <lineage>
        <taxon>Eukaryota</taxon>
        <taxon>Sar</taxon>
        <taxon>Stramenopiles</taxon>
        <taxon>Ochrophyta</taxon>
        <taxon>Pelagophyceae</taxon>
        <taxon>Pelagomonadales</taxon>
        <taxon>Pelagomonadaceae</taxon>
        <taxon>Aureococcus</taxon>
    </lineage>
</organism>
<evidence type="ECO:0000256" key="1">
    <source>
        <dbReference type="ARBA" id="ARBA00004430"/>
    </source>
</evidence>
<dbReference type="EMBL" id="JBBJCI010000034">
    <property type="protein sequence ID" value="KAK7253829.1"/>
    <property type="molecule type" value="Genomic_DNA"/>
</dbReference>
<dbReference type="Proteomes" id="UP001363151">
    <property type="component" value="Unassembled WGS sequence"/>
</dbReference>
<comment type="caution">
    <text evidence="7">The sequence shown here is derived from an EMBL/GenBank/DDBJ whole genome shotgun (WGS) entry which is preliminary data.</text>
</comment>
<keyword evidence="6" id="KW-0966">Cell projection</keyword>
<evidence type="ECO:0000313" key="7">
    <source>
        <dbReference type="EMBL" id="KAK7253829.1"/>
    </source>
</evidence>
<evidence type="ECO:0000256" key="4">
    <source>
        <dbReference type="ARBA" id="ARBA00022490"/>
    </source>
</evidence>
<dbReference type="InterPro" id="IPR029416">
    <property type="entry name" value="CFAP300"/>
</dbReference>
<dbReference type="PANTHER" id="PTHR31078">
    <property type="entry name" value="CILIA- AND FLAGELLA-ASSOCIATED PROTEIN 300"/>
    <property type="match status" value="1"/>
</dbReference>
<protein>
    <recommendedName>
        <fullName evidence="3">Cilia- and flagella-associated protein 300</fullName>
    </recommendedName>
</protein>
<reference evidence="7 8" key="1">
    <citation type="submission" date="2024-03" db="EMBL/GenBank/DDBJ databases">
        <title>Aureococcus anophagefferens CCMP1851 and Kratosvirus quantuckense: Draft genome of a second virus-susceptible host strain in the model system.</title>
        <authorList>
            <person name="Chase E."/>
            <person name="Truchon A.R."/>
            <person name="Schepens W."/>
            <person name="Wilhelm S.W."/>
        </authorList>
    </citation>
    <scope>NUCLEOTIDE SEQUENCE [LARGE SCALE GENOMIC DNA]</scope>
    <source>
        <strain evidence="7 8">CCMP1851</strain>
    </source>
</reference>
<gene>
    <name evidence="7" type="ORF">SO694_00002757</name>
</gene>
<evidence type="ECO:0000256" key="5">
    <source>
        <dbReference type="ARBA" id="ARBA00023212"/>
    </source>
</evidence>
<evidence type="ECO:0000256" key="2">
    <source>
        <dbReference type="ARBA" id="ARBA00009205"/>
    </source>
</evidence>
<comment type="similarity">
    <text evidence="2">Belongs to the CFAP300 family.</text>
</comment>
<accession>A0ABR1GCV1</accession>
<evidence type="ECO:0000256" key="3">
    <source>
        <dbReference type="ARBA" id="ARBA00022174"/>
    </source>
</evidence>
<keyword evidence="4" id="KW-0963">Cytoplasm</keyword>
<evidence type="ECO:0000256" key="6">
    <source>
        <dbReference type="ARBA" id="ARBA00023273"/>
    </source>
</evidence>
<proteinExistence type="inferred from homology"/>
<evidence type="ECO:0000313" key="8">
    <source>
        <dbReference type="Proteomes" id="UP001363151"/>
    </source>
</evidence>
<sequence>MEDVQLPSLKTRDARECLARWGLAGLRVGRFRYEFQGDVDGRNAAAFVAGLLDTLGVRAWLNAEAPADAAVEATRLATTATSMALFDPLVECAEIALPTGGARQCPEVRLGGVAVDDELRKWLLVTAGFGADDDDVDPVECAAAAVPRDELLARLFSLLAVGGAMSQPDYALAPYLDLAKALYRDVATVYRRASDGEVAIATKAFAVAGPAAFARNGAHPHDACLLLVEPKKRSATLLHSDGGGGAW</sequence>
<dbReference type="Pfam" id="PF14926">
    <property type="entry name" value="CFAP300"/>
    <property type="match status" value="1"/>
</dbReference>
<comment type="subcellular location">
    <subcellularLocation>
        <location evidence="1">Cytoplasm</location>
        <location evidence="1">Cytoskeleton</location>
        <location evidence="1">Cilium axoneme</location>
    </subcellularLocation>
</comment>
<name>A0ABR1GCV1_AURAN</name>